<dbReference type="Pfam" id="PF13561">
    <property type="entry name" value="adh_short_C2"/>
    <property type="match status" value="1"/>
</dbReference>
<evidence type="ECO:0000313" key="3">
    <source>
        <dbReference type="EMBL" id="TDC16411.1"/>
    </source>
</evidence>
<evidence type="ECO:0000256" key="1">
    <source>
        <dbReference type="ARBA" id="ARBA00006484"/>
    </source>
</evidence>
<dbReference type="PRINTS" id="PR00081">
    <property type="entry name" value="GDHRDH"/>
</dbReference>
<protein>
    <submittedName>
        <fullName evidence="3">SDR family oxidoreductase</fullName>
    </submittedName>
</protein>
<gene>
    <name evidence="3" type="ORF">E1261_38975</name>
</gene>
<evidence type="ECO:0000256" key="2">
    <source>
        <dbReference type="ARBA" id="ARBA00023002"/>
    </source>
</evidence>
<dbReference type="InterPro" id="IPR036291">
    <property type="entry name" value="NAD(P)-bd_dom_sf"/>
</dbReference>
<keyword evidence="2" id="KW-0560">Oxidoreductase</keyword>
<organism evidence="3 4">
    <name type="scientific">Kribbella albertanoniae</name>
    <dbReference type="NCBI Taxonomy" id="1266829"/>
    <lineage>
        <taxon>Bacteria</taxon>
        <taxon>Bacillati</taxon>
        <taxon>Actinomycetota</taxon>
        <taxon>Actinomycetes</taxon>
        <taxon>Propionibacteriales</taxon>
        <taxon>Kribbellaceae</taxon>
        <taxon>Kribbella</taxon>
    </lineage>
</organism>
<dbReference type="InterPro" id="IPR051122">
    <property type="entry name" value="SDR_DHRS6-like"/>
</dbReference>
<dbReference type="Gene3D" id="3.40.50.720">
    <property type="entry name" value="NAD(P)-binding Rossmann-like Domain"/>
    <property type="match status" value="1"/>
</dbReference>
<accession>A0A4R4P2C1</accession>
<reference evidence="3 4" key="1">
    <citation type="submission" date="2019-03" db="EMBL/GenBank/DDBJ databases">
        <title>Draft genome sequences of novel Actinobacteria.</title>
        <authorList>
            <person name="Sahin N."/>
            <person name="Ay H."/>
            <person name="Saygin H."/>
        </authorList>
    </citation>
    <scope>NUCLEOTIDE SEQUENCE [LARGE SCALE GENOMIC DNA]</scope>
    <source>
        <strain evidence="3 4">JCM 30547</strain>
    </source>
</reference>
<evidence type="ECO:0000313" key="4">
    <source>
        <dbReference type="Proteomes" id="UP000295075"/>
    </source>
</evidence>
<comment type="caution">
    <text evidence="3">The sequence shown here is derived from an EMBL/GenBank/DDBJ whole genome shotgun (WGS) entry which is preliminary data.</text>
</comment>
<dbReference type="OrthoDB" id="3821314at2"/>
<dbReference type="PANTHER" id="PTHR43477">
    <property type="entry name" value="DIHYDROANTICAPSIN 7-DEHYDROGENASE"/>
    <property type="match status" value="1"/>
</dbReference>
<dbReference type="PANTHER" id="PTHR43477:SF1">
    <property type="entry name" value="DIHYDROANTICAPSIN 7-DEHYDROGENASE"/>
    <property type="match status" value="1"/>
</dbReference>
<dbReference type="Proteomes" id="UP000295075">
    <property type="component" value="Unassembled WGS sequence"/>
</dbReference>
<name>A0A4R4P2C1_9ACTN</name>
<dbReference type="GO" id="GO:0016491">
    <property type="term" value="F:oxidoreductase activity"/>
    <property type="evidence" value="ECO:0007669"/>
    <property type="project" value="UniProtKB-KW"/>
</dbReference>
<keyword evidence="4" id="KW-1185">Reference proteome</keyword>
<dbReference type="EMBL" id="SMKA01000310">
    <property type="protein sequence ID" value="TDC16411.1"/>
    <property type="molecule type" value="Genomic_DNA"/>
</dbReference>
<comment type="similarity">
    <text evidence="1">Belongs to the short-chain dehydrogenases/reductases (SDR) family.</text>
</comment>
<dbReference type="CDD" id="cd05233">
    <property type="entry name" value="SDR_c"/>
    <property type="match status" value="1"/>
</dbReference>
<dbReference type="AlphaFoldDB" id="A0A4R4P2C1"/>
<proteinExistence type="inferred from homology"/>
<dbReference type="SUPFAM" id="SSF51735">
    <property type="entry name" value="NAD(P)-binding Rossmann-fold domains"/>
    <property type="match status" value="1"/>
</dbReference>
<sequence length="267" mass="27049">MEVGMLAVVVGAGGGIGGACARLLAEHYDTVLCVDRDLAAAERTVQEIAAADRDQAGAGAHPTTAPGPGARRAVALAADAGDVGFGQIVGARAAELGPVGCAVYAVAYEEHTPAVELSRDSLVQSLMVGPVGAFEFFRALTPAPGASYVAIGSLHETQPFANCLGYNAAHGALGQVVRTLAHEWADRGTRVNAVVPGWIATPGEEVFHGAEALKAAGQLLPFGRHGRPEEVAAAVGFLASEAAGYISGSFLTVDGALSTSLARLRGL</sequence>
<dbReference type="InterPro" id="IPR002347">
    <property type="entry name" value="SDR_fam"/>
</dbReference>